<organism evidence="1 2">
    <name type="scientific">Orbilia oligospora</name>
    <name type="common">Nematode-trapping fungus</name>
    <name type="synonym">Arthrobotrys oligospora</name>
    <dbReference type="NCBI Taxonomy" id="2813651"/>
    <lineage>
        <taxon>Eukaryota</taxon>
        <taxon>Fungi</taxon>
        <taxon>Dikarya</taxon>
        <taxon>Ascomycota</taxon>
        <taxon>Pezizomycotina</taxon>
        <taxon>Orbiliomycetes</taxon>
        <taxon>Orbiliales</taxon>
        <taxon>Orbiliaceae</taxon>
        <taxon>Orbilia</taxon>
    </lineage>
</organism>
<dbReference type="Proteomes" id="UP000483672">
    <property type="component" value="Unassembled WGS sequence"/>
</dbReference>
<protein>
    <submittedName>
        <fullName evidence="1">Uncharacterized protein</fullName>
    </submittedName>
</protein>
<sequence length="408" mass="47821">MPWISDKCVGTSNVISFPFMKEMRFYQVSSTQNMKFIESLVQLTPNLQQLFIEMLDPFTDPEAYEVIDSMECNLHYLIGILPSMFGLHRLHSIGLQKINFNHCKDELPQLITKIRPERLTQLELLDCFSLVTFLREVPATTFTSLRRLHIRHFNDHYPDTTNDWIQNLFLQIPPQLTDIFLILSSSIDLSSLLRHFGNLTTFVYDILPAPSRIYYQQLGSRKGVETFSKLSKYFHRMKKIQELGLTIDHSLFDEHNLENDTTLEPIRALKSLKLFQIRNHRHNSYTWPISDFYLGTMREQSEWLYRGLLHEDAEKIASYLPSPDFILFGYNVPYQLTLNTYGDLDERKFLNRILPAIYRVTKSTGFVSQVLPTRDETGFNLRNRTTDNTFFVNSWDDLGFVLPNIGTF</sequence>
<proteinExistence type="predicted"/>
<dbReference type="Gene3D" id="3.80.10.10">
    <property type="entry name" value="Ribonuclease Inhibitor"/>
    <property type="match status" value="1"/>
</dbReference>
<reference evidence="1 2" key="1">
    <citation type="submission" date="2019-06" db="EMBL/GenBank/DDBJ databases">
        <authorList>
            <person name="Palmer J.M."/>
        </authorList>
    </citation>
    <scope>NUCLEOTIDE SEQUENCE [LARGE SCALE GENOMIC DNA]</scope>
    <source>
        <strain evidence="1 2">TWF191</strain>
    </source>
</reference>
<accession>A0A6G1MM18</accession>
<evidence type="ECO:0000313" key="2">
    <source>
        <dbReference type="Proteomes" id="UP000483672"/>
    </source>
</evidence>
<comment type="caution">
    <text evidence="1">The sequence shown here is derived from an EMBL/GenBank/DDBJ whole genome shotgun (WGS) entry which is preliminary data.</text>
</comment>
<evidence type="ECO:0000313" key="1">
    <source>
        <dbReference type="EMBL" id="KAF3231902.1"/>
    </source>
</evidence>
<dbReference type="AlphaFoldDB" id="A0A6G1MM18"/>
<name>A0A6G1MM18_ORBOL</name>
<dbReference type="EMBL" id="WIPF01000002">
    <property type="protein sequence ID" value="KAF3231902.1"/>
    <property type="molecule type" value="Genomic_DNA"/>
</dbReference>
<gene>
    <name evidence="1" type="ORF">TWF191_003878</name>
</gene>
<dbReference type="InterPro" id="IPR032675">
    <property type="entry name" value="LRR_dom_sf"/>
</dbReference>